<keyword evidence="2" id="KW-1185">Reference proteome</keyword>
<dbReference type="EMBL" id="CM046388">
    <property type="protein sequence ID" value="KAI8571841.1"/>
    <property type="molecule type" value="Genomic_DNA"/>
</dbReference>
<accession>A0ACC0Q1Z3</accession>
<evidence type="ECO:0000313" key="1">
    <source>
        <dbReference type="EMBL" id="KAI8571841.1"/>
    </source>
</evidence>
<reference evidence="1" key="1">
    <citation type="submission" date="2022-02" db="EMBL/GenBank/DDBJ databases">
        <title>Plant Genome Project.</title>
        <authorList>
            <person name="Zhang R.-G."/>
        </authorList>
    </citation>
    <scope>NUCLEOTIDE SEQUENCE</scope>
    <source>
        <strain evidence="1">AT1</strain>
    </source>
</reference>
<comment type="caution">
    <text evidence="1">The sequence shown here is derived from an EMBL/GenBank/DDBJ whole genome shotgun (WGS) entry which is preliminary data.</text>
</comment>
<proteinExistence type="predicted"/>
<sequence>MSSPTIGHVVSFNQSTTISHIVRSVILRRSAMSSPTINHVVSFNQSTTISQVIADDQPCLLFQSINDDLPYRPSLSFSDDQPCLRRRSAMSSLSINP</sequence>
<name>A0ACC0Q1Z3_RHOML</name>
<gene>
    <name evidence="1" type="ORF">RHMOL_Rhmol01G0151100</name>
</gene>
<dbReference type="Proteomes" id="UP001062846">
    <property type="component" value="Chromosome 1"/>
</dbReference>
<organism evidence="1 2">
    <name type="scientific">Rhododendron molle</name>
    <name type="common">Chinese azalea</name>
    <name type="synonym">Azalea mollis</name>
    <dbReference type="NCBI Taxonomy" id="49168"/>
    <lineage>
        <taxon>Eukaryota</taxon>
        <taxon>Viridiplantae</taxon>
        <taxon>Streptophyta</taxon>
        <taxon>Embryophyta</taxon>
        <taxon>Tracheophyta</taxon>
        <taxon>Spermatophyta</taxon>
        <taxon>Magnoliopsida</taxon>
        <taxon>eudicotyledons</taxon>
        <taxon>Gunneridae</taxon>
        <taxon>Pentapetalae</taxon>
        <taxon>asterids</taxon>
        <taxon>Ericales</taxon>
        <taxon>Ericaceae</taxon>
        <taxon>Ericoideae</taxon>
        <taxon>Rhodoreae</taxon>
        <taxon>Rhododendron</taxon>
    </lineage>
</organism>
<protein>
    <submittedName>
        <fullName evidence="1">Uncharacterized protein</fullName>
    </submittedName>
</protein>
<evidence type="ECO:0000313" key="2">
    <source>
        <dbReference type="Proteomes" id="UP001062846"/>
    </source>
</evidence>